<dbReference type="RefSeq" id="WP_089973667.1">
    <property type="nucleotide sequence ID" value="NZ_FNJM01000028.1"/>
</dbReference>
<evidence type="ECO:0000313" key="3">
    <source>
        <dbReference type="Proteomes" id="UP000198597"/>
    </source>
</evidence>
<dbReference type="GO" id="GO:0004519">
    <property type="term" value="F:endonuclease activity"/>
    <property type="evidence" value="ECO:0007669"/>
    <property type="project" value="UniProtKB-KW"/>
</dbReference>
<keyword evidence="2" id="KW-0255">Endonuclease</keyword>
<dbReference type="InterPro" id="IPR008538">
    <property type="entry name" value="Uma2"/>
</dbReference>
<evidence type="ECO:0000259" key="1">
    <source>
        <dbReference type="Pfam" id="PF05685"/>
    </source>
</evidence>
<dbReference type="AlphaFoldDB" id="A0A1H0W310"/>
<keyword evidence="2" id="KW-0378">Hydrolase</keyword>
<feature type="domain" description="Putative restriction endonuclease" evidence="1">
    <location>
        <begin position="13"/>
        <end position="181"/>
    </location>
</feature>
<evidence type="ECO:0000313" key="2">
    <source>
        <dbReference type="EMBL" id="SDP84928.1"/>
    </source>
</evidence>
<organism evidence="2 3">
    <name type="scientific">Clostridium gasigenes</name>
    <dbReference type="NCBI Taxonomy" id="94869"/>
    <lineage>
        <taxon>Bacteria</taxon>
        <taxon>Bacillati</taxon>
        <taxon>Bacillota</taxon>
        <taxon>Clostridia</taxon>
        <taxon>Eubacteriales</taxon>
        <taxon>Clostridiaceae</taxon>
        <taxon>Clostridium</taxon>
    </lineage>
</organism>
<protein>
    <submittedName>
        <fullName evidence="2">Endonuclease, Uma2 family (Restriction endonuclease fold)</fullName>
    </submittedName>
</protein>
<keyword evidence="3" id="KW-1185">Reference proteome</keyword>
<dbReference type="InterPro" id="IPR011335">
    <property type="entry name" value="Restrct_endonuc-II-like"/>
</dbReference>
<reference evidence="2 3" key="1">
    <citation type="submission" date="2016-10" db="EMBL/GenBank/DDBJ databases">
        <authorList>
            <person name="de Groot N.N."/>
        </authorList>
    </citation>
    <scope>NUCLEOTIDE SEQUENCE [LARGE SCALE GENOMIC DNA]</scope>
    <source>
        <strain evidence="2 3">DSM 12272</strain>
    </source>
</reference>
<gene>
    <name evidence="2" type="ORF">SAMN04488529_12810</name>
</gene>
<dbReference type="Gene3D" id="3.90.1570.10">
    <property type="entry name" value="tt1808, chain A"/>
    <property type="match status" value="1"/>
</dbReference>
<name>A0A1H0W310_9CLOT</name>
<dbReference type="PANTHER" id="PTHR36558:SF1">
    <property type="entry name" value="RESTRICTION ENDONUCLEASE DOMAIN-CONTAINING PROTEIN-RELATED"/>
    <property type="match status" value="1"/>
</dbReference>
<dbReference type="Pfam" id="PF05685">
    <property type="entry name" value="Uma2"/>
    <property type="match status" value="1"/>
</dbReference>
<dbReference type="SUPFAM" id="SSF52980">
    <property type="entry name" value="Restriction endonuclease-like"/>
    <property type="match status" value="1"/>
</dbReference>
<dbReference type="CDD" id="cd06260">
    <property type="entry name" value="DUF820-like"/>
    <property type="match status" value="1"/>
</dbReference>
<sequence>MPNTLKNEFKTYDEYLDICNNSDQRLEYIDNLICMSPSPSIPHQRISSNLHALLWNFFRGKSCDVFSAPTDIELIKDGSKNLVIPDLSVICDKTGFTNNKYIGVPTLIIEILSPSNQSHDLVTKMNLYMKYGVKEYWIVNPMKYSLDIYSLDENGGYEQYCVRHKTGKIESNIFSELNISMEDIFSDL</sequence>
<dbReference type="InterPro" id="IPR012296">
    <property type="entry name" value="Nuclease_put_TT1808"/>
</dbReference>
<dbReference type="Proteomes" id="UP000198597">
    <property type="component" value="Unassembled WGS sequence"/>
</dbReference>
<proteinExistence type="predicted"/>
<dbReference type="EMBL" id="FNJM01000028">
    <property type="protein sequence ID" value="SDP84928.1"/>
    <property type="molecule type" value="Genomic_DNA"/>
</dbReference>
<dbReference type="OrthoDB" id="9808428at2"/>
<keyword evidence="2" id="KW-0540">Nuclease</keyword>
<dbReference type="PANTHER" id="PTHR36558">
    <property type="entry name" value="GLR1098 PROTEIN"/>
    <property type="match status" value="1"/>
</dbReference>
<dbReference type="STRING" id="94869.SAMN04488529_12810"/>
<accession>A0A1H0W310</accession>